<evidence type="ECO:0000313" key="4">
    <source>
        <dbReference type="Proteomes" id="UP000244016"/>
    </source>
</evidence>
<name>A0A2T5GB09_9BACL</name>
<feature type="compositionally biased region" description="Basic and acidic residues" evidence="2">
    <location>
        <begin position="125"/>
        <end position="139"/>
    </location>
</feature>
<protein>
    <recommendedName>
        <fullName evidence="5">Cytoskeletal protein CcmA (Bactofilin family)</fullName>
    </recommendedName>
</protein>
<dbReference type="PANTHER" id="PTHR35024">
    <property type="entry name" value="HYPOTHETICAL CYTOSOLIC PROTEIN"/>
    <property type="match status" value="1"/>
</dbReference>
<comment type="similarity">
    <text evidence="1">Belongs to the bactofilin family.</text>
</comment>
<gene>
    <name evidence="3" type="ORF">BLITH_0446</name>
</gene>
<comment type="caution">
    <text evidence="3">The sequence shown here is derived from an EMBL/GenBank/DDBJ whole genome shotgun (WGS) entry which is preliminary data.</text>
</comment>
<dbReference type="EMBL" id="PEBW01000001">
    <property type="protein sequence ID" value="PTQ53366.1"/>
    <property type="molecule type" value="Genomic_DNA"/>
</dbReference>
<feature type="region of interest" description="Disordered" evidence="2">
    <location>
        <begin position="103"/>
        <end position="146"/>
    </location>
</feature>
<dbReference type="Proteomes" id="UP000244016">
    <property type="component" value="Unassembled WGS sequence"/>
</dbReference>
<accession>A0A2T5GB09</accession>
<dbReference type="Pfam" id="PF04519">
    <property type="entry name" value="Bactofilin"/>
    <property type="match status" value="1"/>
</dbReference>
<evidence type="ECO:0000256" key="2">
    <source>
        <dbReference type="SAM" id="MobiDB-lite"/>
    </source>
</evidence>
<reference evidence="3 4" key="1">
    <citation type="submission" date="2017-08" db="EMBL/GenBank/DDBJ databases">
        <title>Burning lignite coal seam in the remote Altai Mountains harbors a hydrogen-driven thermophilic microbial community.</title>
        <authorList>
            <person name="Kadnikov V.V."/>
            <person name="Mardanov A.V."/>
            <person name="Ivasenko D."/>
            <person name="Beletsky A.V."/>
            <person name="Karnachuk O.V."/>
            <person name="Ravin N.V."/>
        </authorList>
    </citation>
    <scope>NUCLEOTIDE SEQUENCE [LARGE SCALE GENOMIC DNA]</scope>
    <source>
        <strain evidence="3">AL31</strain>
    </source>
</reference>
<organism evidence="3 4">
    <name type="scientific">Brockia lithotrophica</name>
    <dbReference type="NCBI Taxonomy" id="933949"/>
    <lineage>
        <taxon>Bacteria</taxon>
        <taxon>Bacillati</taxon>
        <taxon>Bacillota</taxon>
        <taxon>Bacilli</taxon>
        <taxon>Bacillales</taxon>
        <taxon>Bacillales Family X. Incertae Sedis</taxon>
        <taxon>Brockia</taxon>
    </lineage>
</organism>
<dbReference type="AlphaFoldDB" id="A0A2T5GB09"/>
<sequence>MTYLDASTRVEGTLTSEAAVRMDGSFRGEIHCQGELIVGPQGQVEGDARAQGAQISGRFQGKLIAEGTVVLRRGSRFEGELHYRDLVVEEGAHLVGTFRRLEDEPLEGGTPSGTPGDFFARRIGRNREAPEDLKEEAGKANEGGTL</sequence>
<dbReference type="InterPro" id="IPR007607">
    <property type="entry name" value="BacA/B"/>
</dbReference>
<dbReference type="PANTHER" id="PTHR35024:SF4">
    <property type="entry name" value="POLYMER-FORMING CYTOSKELETAL PROTEIN"/>
    <property type="match status" value="1"/>
</dbReference>
<evidence type="ECO:0008006" key="5">
    <source>
        <dbReference type="Google" id="ProtNLM"/>
    </source>
</evidence>
<evidence type="ECO:0000256" key="1">
    <source>
        <dbReference type="ARBA" id="ARBA00044755"/>
    </source>
</evidence>
<proteinExistence type="inferred from homology"/>
<evidence type="ECO:0000313" key="3">
    <source>
        <dbReference type="EMBL" id="PTQ53366.1"/>
    </source>
</evidence>